<feature type="region of interest" description="Disordered" evidence="1">
    <location>
        <begin position="1"/>
        <end position="36"/>
    </location>
</feature>
<feature type="region of interest" description="Disordered" evidence="1">
    <location>
        <begin position="129"/>
        <end position="286"/>
    </location>
</feature>
<evidence type="ECO:0000256" key="1">
    <source>
        <dbReference type="SAM" id="MobiDB-lite"/>
    </source>
</evidence>
<proteinExistence type="predicted"/>
<organism evidence="2">
    <name type="scientific">Prasinoderma coloniale</name>
    <dbReference type="NCBI Taxonomy" id="156133"/>
    <lineage>
        <taxon>Eukaryota</taxon>
        <taxon>Viridiplantae</taxon>
        <taxon>Prasinodermophyta</taxon>
        <taxon>Prasinodermophyceae</taxon>
        <taxon>Prasinodermales</taxon>
        <taxon>Prasinodermaceae</taxon>
        <taxon>Prasinoderma</taxon>
    </lineage>
</organism>
<gene>
    <name evidence="2" type="ORF">PCOL08062_LOCUS2728</name>
</gene>
<dbReference type="EMBL" id="HBDZ01003535">
    <property type="protein sequence ID" value="CAD8232846.1"/>
    <property type="molecule type" value="Transcribed_RNA"/>
</dbReference>
<protein>
    <submittedName>
        <fullName evidence="2">Uncharacterized protein</fullName>
    </submittedName>
</protein>
<sequence length="493" mass="50983">MVGGEAHDPGVAATSGASEGTTVATTPEPAEPSSRSLVLLAAIHRFLGRGEGTDPTPGMLPPSPGGGEEGASTGAPTMRTSLRSSEFRADANVEETGARDPGCSGRCDDHRQRRPDRVVALSDYATHHCRYDDHGSAPGGRRGARGGGEGFRRKADGWEGDGSDDGLASANWERESGAKTDGGPSPRTPLPVAPPPVAVARVREASPARGPRMPGEWAESSVHLPAVQQSRRGDRGRRAARVREPKRITAAAERDELAGTRGSLPGGYARRGSAGSAAGRHRTNTYGVGRGELATITSDGHARQRRQRRASAPLTAVTHPGAGATFSAGDGGHRNPGRCNGGTVSRHTNALSLSGCVDGLDAQLEAADQVALGTAGHSATAARLAATLRSDHERLDRSQGAIGRRLQQLSVAVGNEPAFGVGRVPLLLQHAAPVNETDDASTGAIEAAGAEAASERRLRDLTRLRDALRASNARLRTGLASIGQPLGEDRPAT</sequence>
<feature type="compositionally biased region" description="Low complexity" evidence="1">
    <location>
        <begin position="21"/>
        <end position="32"/>
    </location>
</feature>
<feature type="compositionally biased region" description="Basic and acidic residues" evidence="1">
    <location>
        <begin position="231"/>
        <end position="258"/>
    </location>
</feature>
<feature type="compositionally biased region" description="Low complexity" evidence="1">
    <location>
        <begin position="266"/>
        <end position="278"/>
    </location>
</feature>
<feature type="region of interest" description="Disordered" evidence="1">
    <location>
        <begin position="311"/>
        <end position="335"/>
    </location>
</feature>
<reference evidence="2" key="1">
    <citation type="submission" date="2021-01" db="EMBL/GenBank/DDBJ databases">
        <authorList>
            <person name="Corre E."/>
            <person name="Pelletier E."/>
            <person name="Niang G."/>
            <person name="Scheremetjew M."/>
            <person name="Finn R."/>
            <person name="Kale V."/>
            <person name="Holt S."/>
            <person name="Cochrane G."/>
            <person name="Meng A."/>
            <person name="Brown T."/>
            <person name="Cohen L."/>
        </authorList>
    </citation>
    <scope>NUCLEOTIDE SEQUENCE</scope>
    <source>
        <strain evidence="2">CCMP1413</strain>
    </source>
</reference>
<feature type="region of interest" description="Disordered" evidence="1">
    <location>
        <begin position="48"/>
        <end position="114"/>
    </location>
</feature>
<evidence type="ECO:0000313" key="2">
    <source>
        <dbReference type="EMBL" id="CAD8232846.1"/>
    </source>
</evidence>
<feature type="compositionally biased region" description="Pro residues" evidence="1">
    <location>
        <begin position="186"/>
        <end position="197"/>
    </location>
</feature>
<name>A0A7R9XXB9_9VIRI</name>
<accession>A0A7R9XXB9</accession>
<feature type="compositionally biased region" description="Gly residues" evidence="1">
    <location>
        <begin position="137"/>
        <end position="149"/>
    </location>
</feature>
<dbReference type="AlphaFoldDB" id="A0A7R9XXB9"/>